<dbReference type="Proteomes" id="UP000509626">
    <property type="component" value="Chromosome"/>
</dbReference>
<name>A0A7D5QEB8_9EURY</name>
<dbReference type="RefSeq" id="WP_179267229.1">
    <property type="nucleotide sequence ID" value="NZ_CP058579.1"/>
</dbReference>
<reference evidence="2 3" key="1">
    <citation type="submission" date="2020-06" db="EMBL/GenBank/DDBJ databases">
        <title>NJ-3-1, isolated from saline soil.</title>
        <authorList>
            <person name="Cui H.L."/>
            <person name="Shi X."/>
        </authorList>
    </citation>
    <scope>NUCLEOTIDE SEQUENCE [LARGE SCALE GENOMIC DNA]</scope>
    <source>
        <strain evidence="2 3">NJ-3-1</strain>
    </source>
</reference>
<dbReference type="EMBL" id="CP058579">
    <property type="protein sequence ID" value="QLG60643.1"/>
    <property type="molecule type" value="Genomic_DNA"/>
</dbReference>
<keyword evidence="1" id="KW-0812">Transmembrane</keyword>
<proteinExistence type="predicted"/>
<dbReference type="GeneID" id="56036259"/>
<dbReference type="InterPro" id="IPR057181">
    <property type="entry name" value="DUF7859"/>
</dbReference>
<evidence type="ECO:0000313" key="2">
    <source>
        <dbReference type="EMBL" id="QLG60643.1"/>
    </source>
</evidence>
<dbReference type="KEGG" id="halu:HUG12_02330"/>
<feature type="transmembrane region" description="Helical" evidence="1">
    <location>
        <begin position="15"/>
        <end position="34"/>
    </location>
</feature>
<keyword evidence="1" id="KW-0472">Membrane</keyword>
<keyword evidence="1" id="KW-1133">Transmembrane helix</keyword>
<dbReference type="Pfam" id="PF25258">
    <property type="entry name" value="DUF7859"/>
    <property type="match status" value="1"/>
</dbReference>
<organism evidence="2 3">
    <name type="scientific">Halorarum salinum</name>
    <dbReference type="NCBI Taxonomy" id="2743089"/>
    <lineage>
        <taxon>Archaea</taxon>
        <taxon>Methanobacteriati</taxon>
        <taxon>Methanobacteriota</taxon>
        <taxon>Stenosarchaea group</taxon>
        <taxon>Halobacteria</taxon>
        <taxon>Halobacteriales</taxon>
        <taxon>Haloferacaceae</taxon>
        <taxon>Halorarum</taxon>
    </lineage>
</organism>
<protein>
    <submittedName>
        <fullName evidence="2">Uncharacterized protein</fullName>
    </submittedName>
</protein>
<accession>A0A7D5QEB8</accession>
<evidence type="ECO:0000313" key="3">
    <source>
        <dbReference type="Proteomes" id="UP000509626"/>
    </source>
</evidence>
<sequence>MILDLVGEAVAANPVLTAILVVIVALVLGGYLFVRRILVSAKEGYEAGQRD</sequence>
<keyword evidence="3" id="KW-1185">Reference proteome</keyword>
<gene>
    <name evidence="2" type="ORF">HUG12_02330</name>
</gene>
<dbReference type="AlphaFoldDB" id="A0A7D5QEB8"/>
<evidence type="ECO:0000256" key="1">
    <source>
        <dbReference type="SAM" id="Phobius"/>
    </source>
</evidence>